<proteinExistence type="predicted"/>
<reference evidence="1" key="1">
    <citation type="submission" date="2021-05" db="EMBL/GenBank/DDBJ databases">
        <authorList>
            <person name="Scholz U."/>
            <person name="Mascher M."/>
            <person name="Fiebig A."/>
        </authorList>
    </citation>
    <scope>NUCLEOTIDE SEQUENCE [LARGE SCALE GENOMIC DNA]</scope>
</reference>
<protein>
    <submittedName>
        <fullName evidence="1">Uncharacterized protein</fullName>
    </submittedName>
</protein>
<dbReference type="Proteomes" id="UP001732700">
    <property type="component" value="Chromosome 4D"/>
</dbReference>
<accession>A0ACD5X553</accession>
<evidence type="ECO:0000313" key="2">
    <source>
        <dbReference type="Proteomes" id="UP001732700"/>
    </source>
</evidence>
<sequence>MHFSTVSISTPPVSCPWRPPRRRTRVPLQPMASSTPSPPPPPHVVEDLRPFLQLFSDGSVIRFPDTFPPPSPPPDQPAVEWKDVVYDASHNLKLRMYRPTADASSGSGKKNLPVLVYFHGGGYVLGSFEKPNFHACCLRLAGELPAIVLSADYRLAPEHRLPAAFDDAETALSWLRGQAAAADENAADPWLAESADFGRAFLCGDSSGGNIVHHMAVRLGLGSLSLDPVRVAGCAMVGLIFGGVPEYDTLWRLALPLGSTAKNQDHPLANPFAPGNPALDGVALPPMLVLSAELDKQRGATADYVARLKAMGKTVELLEFEGQIHAFFYHEPYGDAGSGVVRAVKRFVYGDGGGTAVSN</sequence>
<reference evidence="1" key="2">
    <citation type="submission" date="2025-09" db="UniProtKB">
        <authorList>
            <consortium name="EnsemblPlants"/>
        </authorList>
    </citation>
    <scope>IDENTIFICATION</scope>
</reference>
<organism evidence="1 2">
    <name type="scientific">Avena sativa</name>
    <name type="common">Oat</name>
    <dbReference type="NCBI Taxonomy" id="4498"/>
    <lineage>
        <taxon>Eukaryota</taxon>
        <taxon>Viridiplantae</taxon>
        <taxon>Streptophyta</taxon>
        <taxon>Embryophyta</taxon>
        <taxon>Tracheophyta</taxon>
        <taxon>Spermatophyta</taxon>
        <taxon>Magnoliopsida</taxon>
        <taxon>Liliopsida</taxon>
        <taxon>Poales</taxon>
        <taxon>Poaceae</taxon>
        <taxon>BOP clade</taxon>
        <taxon>Pooideae</taxon>
        <taxon>Poodae</taxon>
        <taxon>Poeae</taxon>
        <taxon>Poeae Chloroplast Group 1 (Aveneae type)</taxon>
        <taxon>Aveninae</taxon>
        <taxon>Avena</taxon>
    </lineage>
</organism>
<keyword evidence="2" id="KW-1185">Reference proteome</keyword>
<dbReference type="EnsemblPlants" id="AVESA.00010b.r2.4DG0754800.1">
    <property type="protein sequence ID" value="AVESA.00010b.r2.4DG0754800.1.CDS.1"/>
    <property type="gene ID" value="AVESA.00010b.r2.4DG0754800"/>
</dbReference>
<name>A0ACD5X553_AVESA</name>
<evidence type="ECO:0000313" key="1">
    <source>
        <dbReference type="EnsemblPlants" id="AVESA.00010b.r2.4DG0754800.1.CDS.1"/>
    </source>
</evidence>